<feature type="chain" id="PRO_5010367599" evidence="3">
    <location>
        <begin position="19"/>
        <end position="686"/>
    </location>
</feature>
<feature type="region of interest" description="Disordered" evidence="1">
    <location>
        <begin position="424"/>
        <end position="510"/>
    </location>
</feature>
<proteinExistence type="predicted"/>
<dbReference type="OrthoDB" id="6057700at2"/>
<dbReference type="Proteomes" id="UP000183038">
    <property type="component" value="Unassembled WGS sequence"/>
</dbReference>
<feature type="transmembrane region" description="Helical" evidence="2">
    <location>
        <begin position="186"/>
        <end position="206"/>
    </location>
</feature>
<keyword evidence="2" id="KW-0812">Transmembrane</keyword>
<reference evidence="4 5" key="1">
    <citation type="submission" date="2016-10" db="EMBL/GenBank/DDBJ databases">
        <authorList>
            <person name="de Groot N.N."/>
        </authorList>
    </citation>
    <scope>NUCLEOTIDE SEQUENCE [LARGE SCALE GENOMIC DNA]</scope>
    <source>
        <strain evidence="4 5">MAR_2009_71</strain>
    </source>
</reference>
<dbReference type="RefSeq" id="WP_074671342.1">
    <property type="nucleotide sequence ID" value="NZ_FNTB01000001.1"/>
</dbReference>
<organism evidence="4 5">
    <name type="scientific">Maribacter dokdonensis</name>
    <dbReference type="NCBI Taxonomy" id="320912"/>
    <lineage>
        <taxon>Bacteria</taxon>
        <taxon>Pseudomonadati</taxon>
        <taxon>Bacteroidota</taxon>
        <taxon>Flavobacteriia</taxon>
        <taxon>Flavobacteriales</taxon>
        <taxon>Flavobacteriaceae</taxon>
        <taxon>Maribacter</taxon>
    </lineage>
</organism>
<feature type="compositionally biased region" description="Basic and acidic residues" evidence="1">
    <location>
        <begin position="493"/>
        <end position="502"/>
    </location>
</feature>
<name>A0A1H4LUW0_9FLAO</name>
<feature type="transmembrane region" description="Helical" evidence="2">
    <location>
        <begin position="213"/>
        <end position="231"/>
    </location>
</feature>
<evidence type="ECO:0000313" key="5">
    <source>
        <dbReference type="Proteomes" id="UP000183038"/>
    </source>
</evidence>
<keyword evidence="3" id="KW-0732">Signal</keyword>
<evidence type="ECO:0000256" key="3">
    <source>
        <dbReference type="SAM" id="SignalP"/>
    </source>
</evidence>
<keyword evidence="2" id="KW-1133">Transmembrane helix</keyword>
<keyword evidence="2" id="KW-0472">Membrane</keyword>
<sequence length="686" mass="77211">MKKLLLHIILLFSFVAFAQDEIKMPELDTGNQVYTLEFSPDSQNEDVISAYMQGETEKDSLRFWAEGTTLLQKVMVTVITDKNSDIKVDIVKDNWTDSKINGLTNNGIFQESFETAGKFGIVVTGPKLNVPFQLAVWTTGEKIPFMGNLYYPANEAAAERSGQVLNTSNSNSSLQNSIDLNSTNTILYVVIGFFSIITILLVLLLVKKKSAKTLLILICIVLGQQISSASARPSLSEVFTGALRFIHENHDGIQDFFNRANSVANEITRQLSPDDNDAQAVADPRGGPRLPSSCIPPQFGTNRNNANSSNSNSTGQGSSNSSDTDSFYEPLTTSSSNSNSDNNEEQNIDYDELNSLGQPVYDRNNQPIDYPVFTNEELPKYDINGDPIQYREPVHNNELDNFERPIYDRNNERIDYPVFGDDKRPKYDINGNPIQYAEGETESRPTLDANKKPIEYDNYDRPKYDNKGNPINYYKDDSANPPKRNKENGFPVDKNENPEKTKTKTNTSNDMPLVLSKSIKQINAIDGNPNPLIFKNVDYKVTYAEANILGTVSTFIPIENDNEAGCACLEKEYENLNNRRLNLERLRVIYSHAMKKINAGIAFGDDVSAVHGVSGLAWQSQKMIILTKSIPTLNKAYDDKYAEMIRALEENLRAIEQCESMLGYDNWYNHAGFIYFQFMADKYKRQ</sequence>
<dbReference type="AlphaFoldDB" id="A0A1H4LUW0"/>
<feature type="compositionally biased region" description="Basic and acidic residues" evidence="1">
    <location>
        <begin position="441"/>
        <end position="466"/>
    </location>
</feature>
<evidence type="ECO:0000256" key="1">
    <source>
        <dbReference type="SAM" id="MobiDB-lite"/>
    </source>
</evidence>
<feature type="compositionally biased region" description="Low complexity" evidence="1">
    <location>
        <begin position="300"/>
        <end position="325"/>
    </location>
</feature>
<dbReference type="EMBL" id="FNTB01000001">
    <property type="protein sequence ID" value="SEB74569.1"/>
    <property type="molecule type" value="Genomic_DNA"/>
</dbReference>
<feature type="signal peptide" evidence="3">
    <location>
        <begin position="1"/>
        <end position="18"/>
    </location>
</feature>
<feature type="region of interest" description="Disordered" evidence="1">
    <location>
        <begin position="268"/>
        <end position="346"/>
    </location>
</feature>
<evidence type="ECO:0000256" key="2">
    <source>
        <dbReference type="SAM" id="Phobius"/>
    </source>
</evidence>
<accession>A0A1H4LUW0</accession>
<protein>
    <submittedName>
        <fullName evidence="4">Uncharacterized protein</fullName>
    </submittedName>
</protein>
<evidence type="ECO:0000313" key="4">
    <source>
        <dbReference type="EMBL" id="SEB74569.1"/>
    </source>
</evidence>
<gene>
    <name evidence="4" type="ORF">SAMN05192540_1434</name>
</gene>